<dbReference type="Pfam" id="PF00092">
    <property type="entry name" value="VWA"/>
    <property type="match status" value="1"/>
</dbReference>
<sequence length="521" mass="58754">MITEQRQAVPATLTLLHPQRLLFAGFMLLVLFGQALHAEDKLPLDTVILMDSSGSMKQTDPRQLRKPAAKLFISLLGQQDRLSVVSFSAKAWPITFLTQLKNEKQTQKALRATDRISHKGMYTNIHAALSKGIELLKQSDQLERDPIIILMSDGQMDVGNTERSAELRQQIFETLLPQLIEHNIKVYSIAFTQASDQQLLQEIADTTEGRYALAASDDVLHKVFSKIFEQTKQPDMLPLHENKFVVDASINEITIIANKFSDTSQIYLQPPTGEKFNSTFKSAKVKWFVSNSFDMITIQKPAEGEWKILFSDDDNRAYIITDIKLRTNFSFNTESDVPELIIKSWFEQNEKTEDSKDLIKNMKVVLEIEHPDDTLETFKVNNVNEQGEFIIHYKPDANGIYGASIIATSRTFQRQQTFSFKNTLPDRPKPTPAPAPVDVSVDVSADVSSQPAAQSQPTPETEPTTTDETEKDENDLTTTLIYFGVANVVLIFLGLNGFLIYRHLKHRKTPAAEPKAQPPEA</sequence>
<dbReference type="Gene3D" id="3.40.50.410">
    <property type="entry name" value="von Willebrand factor, type A domain"/>
    <property type="match status" value="1"/>
</dbReference>
<feature type="compositionally biased region" description="Low complexity" evidence="1">
    <location>
        <begin position="444"/>
        <end position="464"/>
    </location>
</feature>
<protein>
    <recommendedName>
        <fullName evidence="3">VWFA domain-containing protein</fullName>
    </recommendedName>
</protein>
<dbReference type="PROSITE" id="PS50234">
    <property type="entry name" value="VWFA"/>
    <property type="match status" value="1"/>
</dbReference>
<feature type="region of interest" description="Disordered" evidence="1">
    <location>
        <begin position="444"/>
        <end position="472"/>
    </location>
</feature>
<dbReference type="PANTHER" id="PTHR10579:SF43">
    <property type="entry name" value="ZINC FINGER (C3HC4-TYPE RING FINGER) FAMILY PROTEIN"/>
    <property type="match status" value="1"/>
</dbReference>
<dbReference type="InterPro" id="IPR036465">
    <property type="entry name" value="vWFA_dom_sf"/>
</dbReference>
<proteinExistence type="predicted"/>
<dbReference type="SUPFAM" id="SSF53300">
    <property type="entry name" value="vWA-like"/>
    <property type="match status" value="1"/>
</dbReference>
<gene>
    <name evidence="4" type="ORF">MNBD_GAMMA10-2523</name>
</gene>
<reference evidence="4" key="1">
    <citation type="submission" date="2018-06" db="EMBL/GenBank/DDBJ databases">
        <authorList>
            <person name="Zhirakovskaya E."/>
        </authorList>
    </citation>
    <scope>NUCLEOTIDE SEQUENCE</scope>
</reference>
<evidence type="ECO:0000259" key="3">
    <source>
        <dbReference type="PROSITE" id="PS50234"/>
    </source>
</evidence>
<dbReference type="AlphaFoldDB" id="A0A3B0XZ03"/>
<name>A0A3B0XZ03_9ZZZZ</name>
<evidence type="ECO:0000256" key="1">
    <source>
        <dbReference type="SAM" id="MobiDB-lite"/>
    </source>
</evidence>
<dbReference type="SMART" id="SM00327">
    <property type="entry name" value="VWA"/>
    <property type="match status" value="1"/>
</dbReference>
<evidence type="ECO:0000313" key="4">
    <source>
        <dbReference type="EMBL" id="VAW68537.1"/>
    </source>
</evidence>
<keyword evidence="2" id="KW-1133">Transmembrane helix</keyword>
<feature type="transmembrane region" description="Helical" evidence="2">
    <location>
        <begin position="480"/>
        <end position="501"/>
    </location>
</feature>
<organism evidence="4">
    <name type="scientific">hydrothermal vent metagenome</name>
    <dbReference type="NCBI Taxonomy" id="652676"/>
    <lineage>
        <taxon>unclassified sequences</taxon>
        <taxon>metagenomes</taxon>
        <taxon>ecological metagenomes</taxon>
    </lineage>
</organism>
<dbReference type="CDD" id="cd00198">
    <property type="entry name" value="vWFA"/>
    <property type="match status" value="1"/>
</dbReference>
<accession>A0A3B0XZ03</accession>
<evidence type="ECO:0000256" key="2">
    <source>
        <dbReference type="SAM" id="Phobius"/>
    </source>
</evidence>
<keyword evidence="2" id="KW-0812">Transmembrane</keyword>
<dbReference type="InterPro" id="IPR002035">
    <property type="entry name" value="VWF_A"/>
</dbReference>
<feature type="domain" description="VWFA" evidence="3">
    <location>
        <begin position="45"/>
        <end position="231"/>
    </location>
</feature>
<dbReference type="PANTHER" id="PTHR10579">
    <property type="entry name" value="CALCIUM-ACTIVATED CHLORIDE CHANNEL REGULATOR"/>
    <property type="match status" value="1"/>
</dbReference>
<keyword evidence="2" id="KW-0472">Membrane</keyword>
<dbReference type="InterPro" id="IPR051266">
    <property type="entry name" value="CLCR"/>
</dbReference>
<dbReference type="EMBL" id="UOFJ01000345">
    <property type="protein sequence ID" value="VAW68537.1"/>
    <property type="molecule type" value="Genomic_DNA"/>
</dbReference>